<gene>
    <name evidence="1" type="ORF">TELCIR_17229</name>
</gene>
<dbReference type="PANTHER" id="PTHR22762:SF133">
    <property type="entry name" value="P-TYPE DOMAIN-CONTAINING PROTEIN"/>
    <property type="match status" value="1"/>
</dbReference>
<name>A0A2G9TTB9_TELCI</name>
<evidence type="ECO:0000313" key="1">
    <source>
        <dbReference type="EMBL" id="PIO61256.1"/>
    </source>
</evidence>
<dbReference type="AlphaFoldDB" id="A0A2G9TTB9"/>
<dbReference type="GO" id="GO:0004558">
    <property type="term" value="F:alpha-1,4-glucosidase activity"/>
    <property type="evidence" value="ECO:0007669"/>
    <property type="project" value="TreeGrafter"/>
</dbReference>
<dbReference type="OrthoDB" id="5839090at2759"/>
<evidence type="ECO:0000313" key="2">
    <source>
        <dbReference type="Proteomes" id="UP000230423"/>
    </source>
</evidence>
<dbReference type="Proteomes" id="UP000230423">
    <property type="component" value="Unassembled WGS sequence"/>
</dbReference>
<reference evidence="1 2" key="1">
    <citation type="submission" date="2015-09" db="EMBL/GenBank/DDBJ databases">
        <title>Draft genome of the parasitic nematode Teladorsagia circumcincta isolate WARC Sus (inbred).</title>
        <authorList>
            <person name="Mitreva M."/>
        </authorList>
    </citation>
    <scope>NUCLEOTIDE SEQUENCE [LARGE SCALE GENOMIC DNA]</scope>
    <source>
        <strain evidence="1 2">S</strain>
    </source>
</reference>
<dbReference type="Gene3D" id="2.60.40.1180">
    <property type="entry name" value="Golgi alpha-mannosidase II"/>
    <property type="match status" value="1"/>
</dbReference>
<accession>A0A2G9TTB9</accession>
<dbReference type="PANTHER" id="PTHR22762">
    <property type="entry name" value="ALPHA-GLUCOSIDASE"/>
    <property type="match status" value="1"/>
</dbReference>
<proteinExistence type="predicted"/>
<protein>
    <submittedName>
        <fullName evidence="1">Uncharacterized protein</fullName>
    </submittedName>
</protein>
<dbReference type="EMBL" id="KZ353948">
    <property type="protein sequence ID" value="PIO61256.1"/>
    <property type="molecule type" value="Genomic_DNA"/>
</dbReference>
<sequence length="103" mass="11627">MRGGYQKFPAPWTSLIPVFVRGGSILPRQAPNTTTAASRQNPFELLIAPHRQRGQNLAEGFLFWDDGESIVESFDTHNFYHWVFAYTGDRNGASLSINTKRQA</sequence>
<keyword evidence="2" id="KW-1185">Reference proteome</keyword>
<organism evidence="1 2">
    <name type="scientific">Teladorsagia circumcincta</name>
    <name type="common">Brown stomach worm</name>
    <name type="synonym">Ostertagia circumcincta</name>
    <dbReference type="NCBI Taxonomy" id="45464"/>
    <lineage>
        <taxon>Eukaryota</taxon>
        <taxon>Metazoa</taxon>
        <taxon>Ecdysozoa</taxon>
        <taxon>Nematoda</taxon>
        <taxon>Chromadorea</taxon>
        <taxon>Rhabditida</taxon>
        <taxon>Rhabditina</taxon>
        <taxon>Rhabditomorpha</taxon>
        <taxon>Strongyloidea</taxon>
        <taxon>Trichostrongylidae</taxon>
        <taxon>Teladorsagia</taxon>
    </lineage>
</organism>
<feature type="non-terminal residue" evidence="1">
    <location>
        <position position="103"/>
    </location>
</feature>
<dbReference type="InterPro" id="IPR013780">
    <property type="entry name" value="Glyco_hydro_b"/>
</dbReference>